<feature type="domain" description="N-acetyltransferase" evidence="1">
    <location>
        <begin position="7"/>
        <end position="162"/>
    </location>
</feature>
<keyword evidence="2" id="KW-0012">Acyltransferase</keyword>
<protein>
    <submittedName>
        <fullName evidence="2">GNAT family N-acetyltransferase</fullName>
        <ecNumber evidence="2">2.3.-.-</ecNumber>
    </submittedName>
</protein>
<dbReference type="Proteomes" id="UP001595916">
    <property type="component" value="Unassembled WGS sequence"/>
</dbReference>
<dbReference type="EC" id="2.3.-.-" evidence="2"/>
<dbReference type="PANTHER" id="PTHR43415:SF3">
    <property type="entry name" value="GNAT-FAMILY ACETYLTRANSFERASE"/>
    <property type="match status" value="1"/>
</dbReference>
<name>A0ABV9QLG2_9FIRM</name>
<evidence type="ECO:0000313" key="3">
    <source>
        <dbReference type="Proteomes" id="UP001595916"/>
    </source>
</evidence>
<keyword evidence="3" id="KW-1185">Reference proteome</keyword>
<dbReference type="InterPro" id="IPR016181">
    <property type="entry name" value="Acyl_CoA_acyltransferase"/>
</dbReference>
<evidence type="ECO:0000313" key="2">
    <source>
        <dbReference type="EMBL" id="MFC4803534.1"/>
    </source>
</evidence>
<dbReference type="EMBL" id="JBHSHL010000002">
    <property type="protein sequence ID" value="MFC4803534.1"/>
    <property type="molecule type" value="Genomic_DNA"/>
</dbReference>
<dbReference type="RefSeq" id="WP_379786968.1">
    <property type="nucleotide sequence ID" value="NZ_JBHSHL010000002.1"/>
</dbReference>
<sequence length="198" mass="23872">MLWGEKVKLAPMKVEDVKEMLYWEKHTDELFLDYNFPMWTDTQVQRWYEGKVRGNRECFSIFDREAVLIGYIALRKVNPILKTGEIGILLRPNALNKQFGRDAIKVFLNWAFEVKGLRKIRLLVAKYNARAIRCYEAIGFYKRRTFYDTCFNNKIEPFHNDSYKEIRRYFQRIGRTLFVEYDQMEITRPALRQMKKAV</sequence>
<gene>
    <name evidence="2" type="ORF">ACFO4R_00415</name>
</gene>
<accession>A0ABV9QLG2</accession>
<reference evidence="3" key="1">
    <citation type="journal article" date="2019" name="Int. J. Syst. Evol. Microbiol.">
        <title>The Global Catalogue of Microorganisms (GCM) 10K type strain sequencing project: providing services to taxonomists for standard genome sequencing and annotation.</title>
        <authorList>
            <consortium name="The Broad Institute Genomics Platform"/>
            <consortium name="The Broad Institute Genome Sequencing Center for Infectious Disease"/>
            <person name="Wu L."/>
            <person name="Ma J."/>
        </authorList>
    </citation>
    <scope>NUCLEOTIDE SEQUENCE [LARGE SCALE GENOMIC DNA]</scope>
    <source>
        <strain evidence="3">CCUG 46385</strain>
    </source>
</reference>
<keyword evidence="2" id="KW-0808">Transferase</keyword>
<organism evidence="2 3">
    <name type="scientific">Filifactor villosus</name>
    <dbReference type="NCBI Taxonomy" id="29374"/>
    <lineage>
        <taxon>Bacteria</taxon>
        <taxon>Bacillati</taxon>
        <taxon>Bacillota</taxon>
        <taxon>Clostridia</taxon>
        <taxon>Peptostreptococcales</taxon>
        <taxon>Filifactoraceae</taxon>
        <taxon>Filifactor</taxon>
    </lineage>
</organism>
<dbReference type="Pfam" id="PF13302">
    <property type="entry name" value="Acetyltransf_3"/>
    <property type="match status" value="1"/>
</dbReference>
<proteinExistence type="predicted"/>
<dbReference type="PROSITE" id="PS51186">
    <property type="entry name" value="GNAT"/>
    <property type="match status" value="1"/>
</dbReference>
<dbReference type="PANTHER" id="PTHR43415">
    <property type="entry name" value="SPERMIDINE N(1)-ACETYLTRANSFERASE"/>
    <property type="match status" value="1"/>
</dbReference>
<evidence type="ECO:0000259" key="1">
    <source>
        <dbReference type="PROSITE" id="PS51186"/>
    </source>
</evidence>
<dbReference type="InterPro" id="IPR000182">
    <property type="entry name" value="GNAT_dom"/>
</dbReference>
<dbReference type="Gene3D" id="3.40.630.30">
    <property type="match status" value="1"/>
</dbReference>
<dbReference type="GO" id="GO:0016746">
    <property type="term" value="F:acyltransferase activity"/>
    <property type="evidence" value="ECO:0007669"/>
    <property type="project" value="UniProtKB-KW"/>
</dbReference>
<comment type="caution">
    <text evidence="2">The sequence shown here is derived from an EMBL/GenBank/DDBJ whole genome shotgun (WGS) entry which is preliminary data.</text>
</comment>
<dbReference type="SUPFAM" id="SSF55729">
    <property type="entry name" value="Acyl-CoA N-acyltransferases (Nat)"/>
    <property type="match status" value="1"/>
</dbReference>